<keyword evidence="3" id="KW-0175">Coiled coil</keyword>
<dbReference type="EMBL" id="SIJB01000005">
    <property type="protein sequence ID" value="NBI27739.1"/>
    <property type="molecule type" value="Genomic_DNA"/>
</dbReference>
<comment type="caution">
    <text evidence="8">The sequence shown here is derived from an EMBL/GenBank/DDBJ whole genome shotgun (WGS) entry which is preliminary data.</text>
</comment>
<dbReference type="GO" id="GO:0071973">
    <property type="term" value="P:bacterial-type flagellum-dependent cell motility"/>
    <property type="evidence" value="ECO:0007669"/>
    <property type="project" value="TreeGrafter"/>
</dbReference>
<comment type="similarity">
    <text evidence="1 5">Belongs to the FliD family.</text>
</comment>
<name>A0A6N9PW23_9BACL</name>
<dbReference type="InterPro" id="IPR003481">
    <property type="entry name" value="FliD_N"/>
</dbReference>
<dbReference type="AlphaFoldDB" id="A0A6N9PW23"/>
<sequence length="496" mass="55036">MEIRFTGLASGIDTESIVTELMKVERLKLTKLERNNQETEWRRQDYLDINAKILDYRNNKVFNFTLEGTLSSKQTQLYGDTGSITAKASTSAVNGRIQVEVKSLATAATNYSKDPIAVDGFVSDDSLQSQDALLNGAPTLSETYTFAINGTEIEVNTAEDSLDDIIERINKNTDVSAYYSDAEKKISFVANETGASTIDFTDLDGDFLTNILKVDSTNELAGTDAEVYINGLQTFQSSNKFDVNGVAVTIQEIGSPTTIEVSNDVDSIVESVNQFIEEYNEILNTLQEKIGEDKDYDYYPLSDEEKDELTEDEIEKWEEQAKSGLLKNDDYITKAIDAMRSISYTSVDTGSDIYNTLSSIGITTGNYQEKGKLYLDESKLREAIEVDSEAVVNMFAVNSSSDENTEGAGVGEIIYDALGDTLKEIADVAGSSSTSFDDSILGKEMKELDQDIYDWENRLIDIEERYYAQFTAMELAIDTYNSQLEYILSAFGGQQA</sequence>
<accession>A0A6N9PW23</accession>
<evidence type="ECO:0000259" key="7">
    <source>
        <dbReference type="Pfam" id="PF07195"/>
    </source>
</evidence>
<reference evidence="8 9" key="1">
    <citation type="submission" date="2019-01" db="EMBL/GenBank/DDBJ databases">
        <title>Chengkuizengella sp. nov., isolated from deep-sea sediment of East Pacific Ocean.</title>
        <authorList>
            <person name="Yang J."/>
            <person name="Lai Q."/>
            <person name="Shao Z."/>
        </authorList>
    </citation>
    <scope>NUCLEOTIDE SEQUENCE [LARGE SCALE GENOMIC DNA]</scope>
    <source>
        <strain evidence="8 9">YPA3-1-1</strain>
    </source>
</reference>
<evidence type="ECO:0000256" key="5">
    <source>
        <dbReference type="RuleBase" id="RU362066"/>
    </source>
</evidence>
<evidence type="ECO:0000256" key="4">
    <source>
        <dbReference type="ARBA" id="ARBA00023143"/>
    </source>
</evidence>
<dbReference type="RefSeq" id="WP_160643977.1">
    <property type="nucleotide sequence ID" value="NZ_SIJB01000005.1"/>
</dbReference>
<evidence type="ECO:0000313" key="8">
    <source>
        <dbReference type="EMBL" id="NBI27739.1"/>
    </source>
</evidence>
<comment type="subunit">
    <text evidence="2 5">Homopentamer.</text>
</comment>
<protein>
    <recommendedName>
        <fullName evidence="5">Flagellar hook-associated protein 2</fullName>
        <shortName evidence="5">HAP2</shortName>
    </recommendedName>
    <alternativeName>
        <fullName evidence="5">Flagellar cap protein</fullName>
    </alternativeName>
</protein>
<keyword evidence="8" id="KW-0969">Cilium</keyword>
<keyword evidence="8" id="KW-0282">Flagellum</keyword>
<evidence type="ECO:0000313" key="9">
    <source>
        <dbReference type="Proteomes" id="UP000448943"/>
    </source>
</evidence>
<organism evidence="8 9">
    <name type="scientific">Chengkuizengella marina</name>
    <dbReference type="NCBI Taxonomy" id="2507566"/>
    <lineage>
        <taxon>Bacteria</taxon>
        <taxon>Bacillati</taxon>
        <taxon>Bacillota</taxon>
        <taxon>Bacilli</taxon>
        <taxon>Bacillales</taxon>
        <taxon>Paenibacillaceae</taxon>
        <taxon>Chengkuizengella</taxon>
    </lineage>
</organism>
<evidence type="ECO:0000256" key="3">
    <source>
        <dbReference type="ARBA" id="ARBA00023054"/>
    </source>
</evidence>
<gene>
    <name evidence="8" type="ORF">ERL59_02030</name>
</gene>
<dbReference type="InterPro" id="IPR010809">
    <property type="entry name" value="FliD_C"/>
</dbReference>
<dbReference type="GO" id="GO:0005576">
    <property type="term" value="C:extracellular region"/>
    <property type="evidence" value="ECO:0007669"/>
    <property type="project" value="UniProtKB-SubCell"/>
</dbReference>
<evidence type="ECO:0000256" key="1">
    <source>
        <dbReference type="ARBA" id="ARBA00009764"/>
    </source>
</evidence>
<comment type="subcellular location">
    <subcellularLocation>
        <location evidence="5">Secreted</location>
    </subcellularLocation>
    <subcellularLocation>
        <location evidence="5">Bacterial flagellum</location>
    </subcellularLocation>
</comment>
<dbReference type="GO" id="GO:0009424">
    <property type="term" value="C:bacterial-type flagellum hook"/>
    <property type="evidence" value="ECO:0007669"/>
    <property type="project" value="UniProtKB-UniRule"/>
</dbReference>
<keyword evidence="9" id="KW-1185">Reference proteome</keyword>
<dbReference type="Pfam" id="PF07195">
    <property type="entry name" value="FliD_C"/>
    <property type="match status" value="1"/>
</dbReference>
<dbReference type="Proteomes" id="UP000448943">
    <property type="component" value="Unassembled WGS sequence"/>
</dbReference>
<dbReference type="PANTHER" id="PTHR30288">
    <property type="entry name" value="FLAGELLAR CAP/ASSEMBLY PROTEIN FLID"/>
    <property type="match status" value="1"/>
</dbReference>
<feature type="domain" description="Flagellar hook-associated protein 2 N-terminal" evidence="6">
    <location>
        <begin position="10"/>
        <end position="108"/>
    </location>
</feature>
<dbReference type="GO" id="GO:0009421">
    <property type="term" value="C:bacterial-type flagellum filament cap"/>
    <property type="evidence" value="ECO:0007669"/>
    <property type="project" value="InterPro"/>
</dbReference>
<proteinExistence type="inferred from homology"/>
<evidence type="ECO:0000259" key="6">
    <source>
        <dbReference type="Pfam" id="PF02465"/>
    </source>
</evidence>
<keyword evidence="5" id="KW-0964">Secreted</keyword>
<dbReference type="PANTHER" id="PTHR30288:SF0">
    <property type="entry name" value="FLAGELLAR HOOK-ASSOCIATED PROTEIN 2"/>
    <property type="match status" value="1"/>
</dbReference>
<feature type="domain" description="Flagellar hook-associated protein 2 C-terminal" evidence="7">
    <location>
        <begin position="222"/>
        <end position="482"/>
    </location>
</feature>
<dbReference type="InterPro" id="IPR040026">
    <property type="entry name" value="FliD"/>
</dbReference>
<comment type="function">
    <text evidence="5">Required for morphogenesis and for the elongation of the flagellar filament by facilitating polymerization of the flagellin monomers at the tip of growing filament. Forms a capping structure, which prevents flagellin subunits (transported through the central channel of the flagellum) from leaking out without polymerization at the distal end.</text>
</comment>
<keyword evidence="8" id="KW-0966">Cell projection</keyword>
<dbReference type="Pfam" id="PF02465">
    <property type="entry name" value="FliD_N"/>
    <property type="match status" value="1"/>
</dbReference>
<dbReference type="OrthoDB" id="9776025at2"/>
<keyword evidence="4 5" id="KW-0975">Bacterial flagellum</keyword>
<dbReference type="GO" id="GO:0007155">
    <property type="term" value="P:cell adhesion"/>
    <property type="evidence" value="ECO:0007669"/>
    <property type="project" value="InterPro"/>
</dbReference>
<evidence type="ECO:0000256" key="2">
    <source>
        <dbReference type="ARBA" id="ARBA00011255"/>
    </source>
</evidence>